<reference evidence="2" key="2">
    <citation type="submission" date="2023-01" db="EMBL/GenBank/DDBJ databases">
        <title>Draft genome sequence of Litoribrevibacter albus strain NBRC 110071.</title>
        <authorList>
            <person name="Sun Q."/>
            <person name="Mori K."/>
        </authorList>
    </citation>
    <scope>NUCLEOTIDE SEQUENCE</scope>
    <source>
        <strain evidence="2">NBRC 110071</strain>
    </source>
</reference>
<accession>A0AA37SCC9</accession>
<sequence length="1223" mass="132848">MLTSKKLLACLIASSQLVACGGGGGGSGGGSSSGNETRSFSSQSEADQYYAQLASSSYQGETNSADLSQQDLLVFSSFFFGTEADEAEGPTAPVLASISSSQNTLSAVKALSKSNIVSLNSYSEKKLASINSEASISSDVSISAVSSSEFVSINETFECESGSVSYSGKVDEYGVGVVNVTFHACEQEGAITDGRGHISNTGSQNDYTLYYDGVRVSIDGNVTILNGYIDNEYSYPTYTSRNNLTVTDLNTSLQVRYQDFIESYSPYNDSLSLNGTIYLADLGFVTVQTNTPLSNGDSSVDAGDLTFSNGNQQGRVHFYSEDNIVISLDQNNDGEPEIGILLSDTSELSEDNIETLQFIAYDDINMAPVAGNPRIYYEDNWQRDTRFPIYAENPSVSDPENDPITFVEYRWYVNDELVLTTTTNEFPPHTAFHGDEVGVRVLVSDGQNRTLSGMAVLTVGDAPSVLEVSDVPASFSPGDVVSFTAAVVDPDTPDQPTSAVLEGAPEGMTIDDEGQVTWTAVEPEFMGISSYRFQVKKPLDQYDFVNISFQVVSDTRSQPLARSGINVPKTNYSMHIGNFDGVSGNEILSTDSYSKVMLIENTDQGLQQKWMYPYALPTDGRIRQTIGFDIEGDSTLEIIIATEKGVSYLGQDTEIADVLYSYSSGEIKAISMDRFELGRAPSLVILVSDSNGGYLDIVDINTKSLVKRISVDSSATEVVLGNVDSDSALEIITNNGYVYDGSTLTNQWFYASGFGSLVAVGDIDADGIDEIFGANNWGLMSVYDAVTKTSVWQSDNFNTCSLLVENIDDDAQEEIIVGDCQWGDITAYDLSNGTEQLEQQWNMFDHGSKSLVFGDSDNDGDNEIHWGTGQSSTGEDYLVCAELNSAGLKTNDPGELDYFIGAGWAKLSGEEKGVFIIPETNNGYDGLRIALLDPSGTLELSDEMESNWDRASSGVTSDYDKDGTYELFIASSETYDGILSVLNLDDFTKEWTTGVGNYEDNYRVVKSFDFNADGFDDLVYANGNQVRIVDVVNEVILSSDISLSNNVLDYVFADFNNDEQIDIAVASQSTLEIWTQDSGSLSLYTDIAKNCNQLEAAQLDLDSQLELVCLQTGYSSSSLQALNIEEQSISLIDQFSFDNQITEIVKDSENPSQVFYASLVVDDYGHKVSNLSSFDLNTGHIAWQGPDIVGAVMQGSWHIRSEADANGEARMLVGTSEAMYLIQ</sequence>
<evidence type="ECO:0000256" key="1">
    <source>
        <dbReference type="SAM" id="SignalP"/>
    </source>
</evidence>
<feature type="chain" id="PRO_5041467567" description="FG-GAP repeat protein" evidence="1">
    <location>
        <begin position="20"/>
        <end position="1223"/>
    </location>
</feature>
<keyword evidence="1" id="KW-0732">Signal</keyword>
<protein>
    <recommendedName>
        <fullName evidence="4">FG-GAP repeat protein</fullName>
    </recommendedName>
</protein>
<dbReference type="RefSeq" id="WP_284382839.1">
    <property type="nucleotide sequence ID" value="NZ_BSNM01000016.1"/>
</dbReference>
<dbReference type="Proteomes" id="UP001161389">
    <property type="component" value="Unassembled WGS sequence"/>
</dbReference>
<dbReference type="AlphaFoldDB" id="A0AA37SCC9"/>
<dbReference type="SUPFAM" id="SSF69318">
    <property type="entry name" value="Integrin alpha N-terminal domain"/>
    <property type="match status" value="2"/>
</dbReference>
<comment type="caution">
    <text evidence="2">The sequence shown here is derived from an EMBL/GenBank/DDBJ whole genome shotgun (WGS) entry which is preliminary data.</text>
</comment>
<keyword evidence="3" id="KW-1185">Reference proteome</keyword>
<dbReference type="SUPFAM" id="SSF69322">
    <property type="entry name" value="Tricorn protease domain 2"/>
    <property type="match status" value="1"/>
</dbReference>
<name>A0AA37SCC9_9GAMM</name>
<organism evidence="2 3">
    <name type="scientific">Litoribrevibacter albus</name>
    <dbReference type="NCBI Taxonomy" id="1473156"/>
    <lineage>
        <taxon>Bacteria</taxon>
        <taxon>Pseudomonadati</taxon>
        <taxon>Pseudomonadota</taxon>
        <taxon>Gammaproteobacteria</taxon>
        <taxon>Oceanospirillales</taxon>
        <taxon>Oceanospirillaceae</taxon>
        <taxon>Litoribrevibacter</taxon>
    </lineage>
</organism>
<reference evidence="2" key="1">
    <citation type="journal article" date="2014" name="Int. J. Syst. Evol. Microbiol.">
        <title>Complete genome sequence of Corynebacterium casei LMG S-19264T (=DSM 44701T), isolated from a smear-ripened cheese.</title>
        <authorList>
            <consortium name="US DOE Joint Genome Institute (JGI-PGF)"/>
            <person name="Walter F."/>
            <person name="Albersmeier A."/>
            <person name="Kalinowski J."/>
            <person name="Ruckert C."/>
        </authorList>
    </citation>
    <scope>NUCLEOTIDE SEQUENCE</scope>
    <source>
        <strain evidence="2">NBRC 110071</strain>
    </source>
</reference>
<evidence type="ECO:0000313" key="2">
    <source>
        <dbReference type="EMBL" id="GLQ32731.1"/>
    </source>
</evidence>
<dbReference type="InterPro" id="IPR028994">
    <property type="entry name" value="Integrin_alpha_N"/>
</dbReference>
<evidence type="ECO:0008006" key="4">
    <source>
        <dbReference type="Google" id="ProtNLM"/>
    </source>
</evidence>
<gene>
    <name evidence="2" type="ORF">GCM10007876_32100</name>
</gene>
<evidence type="ECO:0000313" key="3">
    <source>
        <dbReference type="Proteomes" id="UP001161389"/>
    </source>
</evidence>
<proteinExistence type="predicted"/>
<dbReference type="EMBL" id="BSNM01000016">
    <property type="protein sequence ID" value="GLQ32731.1"/>
    <property type="molecule type" value="Genomic_DNA"/>
</dbReference>
<feature type="signal peptide" evidence="1">
    <location>
        <begin position="1"/>
        <end position="19"/>
    </location>
</feature>